<sequence length="303" mass="34515">MRNQRIFFIWFISMFMLLAACSNNDSSGSMESADRAPADMAAEEAESSKVAMENTSEKKTTQSSNVEEAKSDSNITVNRMIIHKANLEVNVKNIEDAQASIEDKVNKYDGYIVESNVYREDETSSGKMTLRIPEQHFQAFLNDAEKEAAKILERQVTGQDVTEQYVDLESRLKSKRAVEERLLEFMKGAQKTEDLLKISTDLAKVQEEIEIIVGKMNYLKNQTSFSTIEIAMYENRVIIPDIEKEELNTWQKTKKQFVTSTNYLLSAGSALIVFFIGNLPILLLFLLTGAVVYFIVRKRVKKE</sequence>
<evidence type="ECO:0000313" key="5">
    <source>
        <dbReference type="EMBL" id="MFC4411427.1"/>
    </source>
</evidence>
<dbReference type="EMBL" id="JBHSEC010000020">
    <property type="protein sequence ID" value="MFC4411427.1"/>
    <property type="molecule type" value="Genomic_DNA"/>
</dbReference>
<proteinExistence type="predicted"/>
<keyword evidence="2" id="KW-0812">Transmembrane</keyword>
<keyword evidence="3" id="KW-0732">Signal</keyword>
<reference evidence="6" key="1">
    <citation type="journal article" date="2019" name="Int. J. Syst. Evol. Microbiol.">
        <title>The Global Catalogue of Microorganisms (GCM) 10K type strain sequencing project: providing services to taxonomists for standard genome sequencing and annotation.</title>
        <authorList>
            <consortium name="The Broad Institute Genomics Platform"/>
            <consortium name="The Broad Institute Genome Sequencing Center for Infectious Disease"/>
            <person name="Wu L."/>
            <person name="Ma J."/>
        </authorList>
    </citation>
    <scope>NUCLEOTIDE SEQUENCE [LARGE SCALE GENOMIC DNA]</scope>
    <source>
        <strain evidence="6">CCUG 59778</strain>
    </source>
</reference>
<evidence type="ECO:0000259" key="4">
    <source>
        <dbReference type="Pfam" id="PF14257"/>
    </source>
</evidence>
<dbReference type="PROSITE" id="PS51257">
    <property type="entry name" value="PROKAR_LIPOPROTEIN"/>
    <property type="match status" value="1"/>
</dbReference>
<keyword evidence="2" id="KW-1133">Transmembrane helix</keyword>
<evidence type="ECO:0000256" key="3">
    <source>
        <dbReference type="SAM" id="SignalP"/>
    </source>
</evidence>
<organism evidence="5 6">
    <name type="scientific">Chungangia koreensis</name>
    <dbReference type="NCBI Taxonomy" id="752657"/>
    <lineage>
        <taxon>Bacteria</taxon>
        <taxon>Bacillati</taxon>
        <taxon>Bacillota</taxon>
        <taxon>Bacilli</taxon>
        <taxon>Lactobacillales</taxon>
        <taxon>Chungangia</taxon>
    </lineage>
</organism>
<name>A0ABV8XAK5_9LACT</name>
<feature type="domain" description="DUF4349" evidence="4">
    <location>
        <begin position="79"/>
        <end position="292"/>
    </location>
</feature>
<feature type="chain" id="PRO_5046280494" evidence="3">
    <location>
        <begin position="20"/>
        <end position="303"/>
    </location>
</feature>
<evidence type="ECO:0000256" key="2">
    <source>
        <dbReference type="SAM" id="Phobius"/>
    </source>
</evidence>
<evidence type="ECO:0000313" key="6">
    <source>
        <dbReference type="Proteomes" id="UP001595817"/>
    </source>
</evidence>
<keyword evidence="2" id="KW-0472">Membrane</keyword>
<gene>
    <name evidence="5" type="ORF">ACFOZY_13440</name>
</gene>
<dbReference type="InterPro" id="IPR025645">
    <property type="entry name" value="DUF4349"/>
</dbReference>
<dbReference type="Proteomes" id="UP001595817">
    <property type="component" value="Unassembled WGS sequence"/>
</dbReference>
<keyword evidence="6" id="KW-1185">Reference proteome</keyword>
<feature type="signal peptide" evidence="3">
    <location>
        <begin position="1"/>
        <end position="19"/>
    </location>
</feature>
<evidence type="ECO:0000256" key="1">
    <source>
        <dbReference type="SAM" id="MobiDB-lite"/>
    </source>
</evidence>
<feature type="compositionally biased region" description="Polar residues" evidence="1">
    <location>
        <begin position="61"/>
        <end position="71"/>
    </location>
</feature>
<dbReference type="Pfam" id="PF14257">
    <property type="entry name" value="DUF4349"/>
    <property type="match status" value="1"/>
</dbReference>
<feature type="region of interest" description="Disordered" evidence="1">
    <location>
        <begin position="26"/>
        <end position="71"/>
    </location>
</feature>
<dbReference type="RefSeq" id="WP_378156368.1">
    <property type="nucleotide sequence ID" value="NZ_JBHSEC010000020.1"/>
</dbReference>
<feature type="transmembrane region" description="Helical" evidence="2">
    <location>
        <begin position="263"/>
        <end position="296"/>
    </location>
</feature>
<accession>A0ABV8XAK5</accession>
<protein>
    <submittedName>
        <fullName evidence="5">DUF4349 domain-containing protein</fullName>
    </submittedName>
</protein>
<comment type="caution">
    <text evidence="5">The sequence shown here is derived from an EMBL/GenBank/DDBJ whole genome shotgun (WGS) entry which is preliminary data.</text>
</comment>